<dbReference type="Proteomes" id="UP001139353">
    <property type="component" value="Unassembled WGS sequence"/>
</dbReference>
<organism evidence="8 9">
    <name type="scientific">Scleromatobacter humisilvae</name>
    <dbReference type="NCBI Taxonomy" id="2897159"/>
    <lineage>
        <taxon>Bacteria</taxon>
        <taxon>Pseudomonadati</taxon>
        <taxon>Pseudomonadota</taxon>
        <taxon>Betaproteobacteria</taxon>
        <taxon>Burkholderiales</taxon>
        <taxon>Sphaerotilaceae</taxon>
        <taxon>Scleromatobacter</taxon>
    </lineage>
</organism>
<evidence type="ECO:0000256" key="2">
    <source>
        <dbReference type="ARBA" id="ARBA00008150"/>
    </source>
</evidence>
<evidence type="ECO:0000313" key="8">
    <source>
        <dbReference type="EMBL" id="MCK9688313.1"/>
    </source>
</evidence>
<comment type="similarity">
    <text evidence="2">Belongs to the RseB family.</text>
</comment>
<keyword evidence="9" id="KW-1185">Reference proteome</keyword>
<dbReference type="CDD" id="cd16327">
    <property type="entry name" value="RseB"/>
    <property type="match status" value="1"/>
</dbReference>
<gene>
    <name evidence="8" type="ORF">LPC04_21615</name>
</gene>
<comment type="caution">
    <text evidence="8">The sequence shown here is derived from an EMBL/GenBank/DDBJ whole genome shotgun (WGS) entry which is preliminary data.</text>
</comment>
<dbReference type="PANTHER" id="PTHR38782:SF1">
    <property type="entry name" value="SIGMA-E FACTOR REGULATORY PROTEIN RSEB"/>
    <property type="match status" value="1"/>
</dbReference>
<dbReference type="GO" id="GO:0032885">
    <property type="term" value="P:regulation of polysaccharide biosynthetic process"/>
    <property type="evidence" value="ECO:0007669"/>
    <property type="project" value="TreeGrafter"/>
</dbReference>
<sequence>MERVLSTGLRLPALPRVRVAPARATLARVSRFSGALVCAAALSAGTARAQSQKPPAPPQSAASGESAGDLRGWLVRIHDAAARSSYVGTMVNSTGTSVVSTRVGHYCEGKNTLERIDALDGEPRSMLRVNDEVRTLWPRYRVAVIEPVDPRASFPSLVSGSEKHIPDFYELHVQPMERIAGHDADRLLLKARDDSRFDHVIWADHATGLLLRVDVQVAGRTLESSGFSDVNIGVKPDAAAVYAELHRADGYHVVKPAILHTKLADEGWVMQSAMLPPGFQALDCVRRALDMPGETGVQAKVLQAIWSDGITHVSLFIEPFQPQRHRSEGLTVIGATHTLTRRVNDMWLTAVGDVPPAALDQFVRALERKQ</sequence>
<dbReference type="InterPro" id="IPR033436">
    <property type="entry name" value="MucB/RseB_C"/>
</dbReference>
<dbReference type="InterPro" id="IPR033434">
    <property type="entry name" value="MucB/RseB_N"/>
</dbReference>
<proteinExistence type="inferred from homology"/>
<evidence type="ECO:0000313" key="9">
    <source>
        <dbReference type="Proteomes" id="UP001139353"/>
    </source>
</evidence>
<evidence type="ECO:0000256" key="1">
    <source>
        <dbReference type="ARBA" id="ARBA00004418"/>
    </source>
</evidence>
<accession>A0A9X1YLE5</accession>
<dbReference type="RefSeq" id="WP_275684357.1">
    <property type="nucleotide sequence ID" value="NZ_JAJLJH010000008.1"/>
</dbReference>
<dbReference type="Pfam" id="PF03888">
    <property type="entry name" value="MucB_RseB"/>
    <property type="match status" value="1"/>
</dbReference>
<protein>
    <submittedName>
        <fullName evidence="8">MucB/RseB C-terminal domain-containing protein</fullName>
    </submittedName>
</protein>
<evidence type="ECO:0000256" key="3">
    <source>
        <dbReference type="ARBA" id="ARBA00022729"/>
    </source>
</evidence>
<evidence type="ECO:0000256" key="4">
    <source>
        <dbReference type="ARBA" id="ARBA00022764"/>
    </source>
</evidence>
<evidence type="ECO:0000256" key="5">
    <source>
        <dbReference type="SAM" id="MobiDB-lite"/>
    </source>
</evidence>
<dbReference type="Gene3D" id="2.50.20.10">
    <property type="entry name" value="Lipoprotein localisation LolA/LolB/LppX"/>
    <property type="match status" value="1"/>
</dbReference>
<dbReference type="GO" id="GO:0030288">
    <property type="term" value="C:outer membrane-bounded periplasmic space"/>
    <property type="evidence" value="ECO:0007669"/>
    <property type="project" value="TreeGrafter"/>
</dbReference>
<feature type="domain" description="MucB/RseB C-terminal" evidence="7">
    <location>
        <begin position="265"/>
        <end position="366"/>
    </location>
</feature>
<dbReference type="GO" id="GO:0045152">
    <property type="term" value="F:antisigma factor binding"/>
    <property type="evidence" value="ECO:0007669"/>
    <property type="project" value="TreeGrafter"/>
</dbReference>
<dbReference type="InterPro" id="IPR038484">
    <property type="entry name" value="MucB/RseB_C_sf"/>
</dbReference>
<dbReference type="AlphaFoldDB" id="A0A9X1YLE5"/>
<feature type="region of interest" description="Disordered" evidence="5">
    <location>
        <begin position="47"/>
        <end position="66"/>
    </location>
</feature>
<evidence type="ECO:0000259" key="7">
    <source>
        <dbReference type="Pfam" id="PF17188"/>
    </source>
</evidence>
<evidence type="ECO:0000259" key="6">
    <source>
        <dbReference type="Pfam" id="PF03888"/>
    </source>
</evidence>
<name>A0A9X1YLE5_9BURK</name>
<dbReference type="PANTHER" id="PTHR38782">
    <property type="match status" value="1"/>
</dbReference>
<keyword evidence="4" id="KW-0574">Periplasm</keyword>
<feature type="domain" description="MucB/RseB N-terminal" evidence="6">
    <location>
        <begin position="71"/>
        <end position="239"/>
    </location>
</feature>
<reference evidence="8" key="1">
    <citation type="submission" date="2021-11" db="EMBL/GenBank/DDBJ databases">
        <title>BS-T2-15 a new species belonging to the Comamonadaceae family isolated from the soil of a French oak forest.</title>
        <authorList>
            <person name="Mieszkin S."/>
            <person name="Alain K."/>
        </authorList>
    </citation>
    <scope>NUCLEOTIDE SEQUENCE</scope>
    <source>
        <strain evidence="8">BS-T2-15</strain>
    </source>
</reference>
<keyword evidence="3" id="KW-0732">Signal</keyword>
<dbReference type="PIRSF" id="PIRSF005427">
    <property type="entry name" value="RseB"/>
    <property type="match status" value="1"/>
</dbReference>
<dbReference type="EMBL" id="JAJLJH010000008">
    <property type="protein sequence ID" value="MCK9688313.1"/>
    <property type="molecule type" value="Genomic_DNA"/>
</dbReference>
<dbReference type="Gene3D" id="3.30.200.100">
    <property type="entry name" value="MucB/RseB, C-terminal domain"/>
    <property type="match status" value="1"/>
</dbReference>
<dbReference type="InterPro" id="IPR005588">
    <property type="entry name" value="MucB_RseB"/>
</dbReference>
<comment type="subcellular location">
    <subcellularLocation>
        <location evidence="1">Periplasm</location>
    </subcellularLocation>
</comment>
<dbReference type="Pfam" id="PF17188">
    <property type="entry name" value="MucB_RseB_C"/>
    <property type="match status" value="1"/>
</dbReference>
<feature type="compositionally biased region" description="Low complexity" evidence="5">
    <location>
        <begin position="49"/>
        <end position="63"/>
    </location>
</feature>